<organism evidence="2 3">
    <name type="scientific">Alcaligenes aquatilis</name>
    <dbReference type="NCBI Taxonomy" id="323284"/>
    <lineage>
        <taxon>Bacteria</taxon>
        <taxon>Pseudomonadati</taxon>
        <taxon>Pseudomonadota</taxon>
        <taxon>Betaproteobacteria</taxon>
        <taxon>Burkholderiales</taxon>
        <taxon>Alcaligenaceae</taxon>
        <taxon>Alcaligenes</taxon>
    </lineage>
</organism>
<dbReference type="Pfam" id="PF23961">
    <property type="entry name" value="Phage_tail_terminator_9"/>
    <property type="match status" value="1"/>
</dbReference>
<dbReference type="NCBIfam" id="NF047498">
    <property type="entry name" value="LIC_12616_fam"/>
    <property type="match status" value="1"/>
</dbReference>
<gene>
    <name evidence="2" type="ORF">MTR80_06450</name>
</gene>
<accession>A0ABY4NLZ0</accession>
<evidence type="ECO:0000313" key="2">
    <source>
        <dbReference type="EMBL" id="UQN37342.1"/>
    </source>
</evidence>
<name>A0ABY4NLZ0_9BURK</name>
<sequence length="176" mass="19604">MNLLDLCIGLLVQTRKRTAMSYAQDDFYTLITKAAEPHTVLREPVEEGQLPAMPYLLFSMTQGHPGPSHHGRVNEAGIRQVSAHYQAQLQLRCFATDSWNILERVHLALESESLQALSEELNIAVVRAVLSEVEPDQAEQGQAHTRLDLDVLYTASMDDEVHVIEFVEVKGGQPSA</sequence>
<dbReference type="GeneID" id="96868564"/>
<reference evidence="2 3" key="1">
    <citation type="journal article" date="2022" name="Int. J. Syst. Evol. Microbiol.">
        <title>Characterization of Alcaligenes aquatilis as a novel member of heterotrophic nitrifier-aerobic denitrifier and its performance in treating piggery wastewater.</title>
        <authorList>
            <person name="Cao X."/>
            <person name="Zhao B."/>
            <person name="Wu Y."/>
            <person name="Huang J."/>
            <person name="Wang H."/>
            <person name="Sun X."/>
            <person name="Li S."/>
        </authorList>
    </citation>
    <scope>NUCLEOTIDE SEQUENCE [LARGE SCALE GENOMIC DNA]</scope>
    <source>
        <strain evidence="2 3">AS1</strain>
    </source>
</reference>
<keyword evidence="3" id="KW-1185">Reference proteome</keyword>
<dbReference type="EMBL" id="CP094619">
    <property type="protein sequence ID" value="UQN37342.1"/>
    <property type="molecule type" value="Genomic_DNA"/>
</dbReference>
<dbReference type="Proteomes" id="UP000831759">
    <property type="component" value="Chromosome"/>
</dbReference>
<protein>
    <recommendedName>
        <fullName evidence="1">Phage neck terminator protein gp12-like domain-containing protein</fullName>
    </recommendedName>
</protein>
<dbReference type="RefSeq" id="WP_249462046.1">
    <property type="nucleotide sequence ID" value="NZ_CP094619.1"/>
</dbReference>
<proteinExistence type="predicted"/>
<evidence type="ECO:0000313" key="3">
    <source>
        <dbReference type="Proteomes" id="UP000831759"/>
    </source>
</evidence>
<dbReference type="InterPro" id="IPR057087">
    <property type="entry name" value="Gp12-like"/>
</dbReference>
<evidence type="ECO:0000259" key="1">
    <source>
        <dbReference type="Pfam" id="PF23961"/>
    </source>
</evidence>
<feature type="domain" description="Phage neck terminator protein gp12-like" evidence="1">
    <location>
        <begin position="47"/>
        <end position="170"/>
    </location>
</feature>